<proteinExistence type="inferred from homology"/>
<dbReference type="EMBL" id="MGHL01000001">
    <property type="protein sequence ID" value="OGM70879.1"/>
    <property type="molecule type" value="Genomic_DNA"/>
</dbReference>
<evidence type="ECO:0000256" key="1">
    <source>
        <dbReference type="ARBA" id="ARBA00006484"/>
    </source>
</evidence>
<reference evidence="3 4" key="1">
    <citation type="journal article" date="2016" name="Nat. Commun.">
        <title>Thousands of microbial genomes shed light on interconnected biogeochemical processes in an aquifer system.</title>
        <authorList>
            <person name="Anantharaman K."/>
            <person name="Brown C.T."/>
            <person name="Hug L.A."/>
            <person name="Sharon I."/>
            <person name="Castelle C.J."/>
            <person name="Probst A.J."/>
            <person name="Thomas B.C."/>
            <person name="Singh A."/>
            <person name="Wilkins M.J."/>
            <person name="Karaoz U."/>
            <person name="Brodie E.L."/>
            <person name="Williams K.H."/>
            <person name="Hubbard S.S."/>
            <person name="Banfield J.F."/>
        </authorList>
    </citation>
    <scope>NUCLEOTIDE SEQUENCE [LARGE SCALE GENOMIC DNA]</scope>
</reference>
<dbReference type="GO" id="GO:0048038">
    <property type="term" value="F:quinone binding"/>
    <property type="evidence" value="ECO:0007669"/>
    <property type="project" value="TreeGrafter"/>
</dbReference>
<dbReference type="PANTHER" id="PTHR42760">
    <property type="entry name" value="SHORT-CHAIN DEHYDROGENASES/REDUCTASES FAMILY MEMBER"/>
    <property type="match status" value="1"/>
</dbReference>
<dbReference type="PRINTS" id="PR00080">
    <property type="entry name" value="SDRFAMILY"/>
</dbReference>
<protein>
    <recommendedName>
        <fullName evidence="5">Beta-ketoacyl-ACP reductase</fullName>
    </recommendedName>
</protein>
<accession>A0A1F8C4Q3</accession>
<comment type="caution">
    <text evidence="3">The sequence shown here is derived from an EMBL/GenBank/DDBJ whole genome shotgun (WGS) entry which is preliminary data.</text>
</comment>
<organism evidence="3 4">
    <name type="scientific">Candidatus Woesebacteria bacterium RIFCSPLOWO2_01_FULL_44_14</name>
    <dbReference type="NCBI Taxonomy" id="1802525"/>
    <lineage>
        <taxon>Bacteria</taxon>
        <taxon>Candidatus Woeseibacteriota</taxon>
    </lineage>
</organism>
<evidence type="ECO:0000256" key="2">
    <source>
        <dbReference type="ARBA" id="ARBA00023002"/>
    </source>
</evidence>
<evidence type="ECO:0000313" key="4">
    <source>
        <dbReference type="Proteomes" id="UP000178429"/>
    </source>
</evidence>
<dbReference type="STRING" id="1802525.A2975_01225"/>
<keyword evidence="2" id="KW-0560">Oxidoreductase</keyword>
<dbReference type="Pfam" id="PF13561">
    <property type="entry name" value="adh_short_C2"/>
    <property type="match status" value="1"/>
</dbReference>
<comment type="similarity">
    <text evidence="1">Belongs to the short-chain dehydrogenases/reductases (SDR) family.</text>
</comment>
<dbReference type="FunFam" id="3.40.50.720:FF:000084">
    <property type="entry name" value="Short-chain dehydrogenase reductase"/>
    <property type="match status" value="1"/>
</dbReference>
<dbReference type="GO" id="GO:0006633">
    <property type="term" value="P:fatty acid biosynthetic process"/>
    <property type="evidence" value="ECO:0007669"/>
    <property type="project" value="TreeGrafter"/>
</dbReference>
<sequence>MEMKGKVALVTGASSGIGQAVAVALSKEGCKVVFTYNSNEKGAKETLEEIGKNGAMFKVDMHNETEIEKLFSFIKAKFRKLDVLVNNAGINRPRGLFETNDWKEIFQVDLFSVVFCTGKAVKLMEGVGKILNITSVYADGKVCYKGIAPYGAAKAALNHYTQTLAKNLAPKILVNAIAPGYVRTPLWGEKTEKEFEESGKEQLIERMIDPAEIAQMAVAVIKNDAMTGEIVFVDGGISLKTV</sequence>
<dbReference type="InterPro" id="IPR036291">
    <property type="entry name" value="NAD(P)-bd_dom_sf"/>
</dbReference>
<dbReference type="GO" id="GO:0016616">
    <property type="term" value="F:oxidoreductase activity, acting on the CH-OH group of donors, NAD or NADP as acceptor"/>
    <property type="evidence" value="ECO:0007669"/>
    <property type="project" value="TreeGrafter"/>
</dbReference>
<evidence type="ECO:0008006" key="5">
    <source>
        <dbReference type="Google" id="ProtNLM"/>
    </source>
</evidence>
<dbReference type="InterPro" id="IPR002347">
    <property type="entry name" value="SDR_fam"/>
</dbReference>
<dbReference type="CDD" id="cd05233">
    <property type="entry name" value="SDR_c"/>
    <property type="match status" value="1"/>
</dbReference>
<dbReference type="Gene3D" id="3.40.50.720">
    <property type="entry name" value="NAD(P)-binding Rossmann-like Domain"/>
    <property type="match status" value="1"/>
</dbReference>
<dbReference type="AlphaFoldDB" id="A0A1F8C4Q3"/>
<evidence type="ECO:0000313" key="3">
    <source>
        <dbReference type="EMBL" id="OGM70879.1"/>
    </source>
</evidence>
<dbReference type="PANTHER" id="PTHR42760:SF133">
    <property type="entry name" value="3-OXOACYL-[ACYL-CARRIER-PROTEIN] REDUCTASE"/>
    <property type="match status" value="1"/>
</dbReference>
<name>A0A1F8C4Q3_9BACT</name>
<gene>
    <name evidence="3" type="ORF">A2975_01225</name>
</gene>
<dbReference type="SUPFAM" id="SSF51735">
    <property type="entry name" value="NAD(P)-binding Rossmann-fold domains"/>
    <property type="match status" value="1"/>
</dbReference>
<dbReference type="PRINTS" id="PR00081">
    <property type="entry name" value="GDHRDH"/>
</dbReference>
<dbReference type="Proteomes" id="UP000178429">
    <property type="component" value="Unassembled WGS sequence"/>
</dbReference>